<keyword evidence="2" id="KW-0812">Transmembrane</keyword>
<evidence type="ECO:0000256" key="1">
    <source>
        <dbReference type="SAM" id="MobiDB-lite"/>
    </source>
</evidence>
<sequence length="106" mass="11607">MPLSSDRPYRPIEVYGITAADYGQAFVVMLALVLLAMGLVYLVMRPDLADGCQADVDGPEADSVESAETVELPRRTGPRTGTVCDPRNRSVDPDELTRVLDLRSLR</sequence>
<evidence type="ECO:0000256" key="2">
    <source>
        <dbReference type="SAM" id="Phobius"/>
    </source>
</evidence>
<feature type="region of interest" description="Disordered" evidence="1">
    <location>
        <begin position="55"/>
        <end position="90"/>
    </location>
</feature>
<reference evidence="3" key="2">
    <citation type="submission" date="2020-09" db="EMBL/GenBank/DDBJ databases">
        <authorList>
            <person name="Sun Q."/>
            <person name="Zhou Y."/>
        </authorList>
    </citation>
    <scope>NUCLEOTIDE SEQUENCE</scope>
    <source>
        <strain evidence="3">CGMCC 4.7312</strain>
    </source>
</reference>
<gene>
    <name evidence="3" type="ORF">GCM10011608_09250</name>
</gene>
<keyword evidence="2" id="KW-1133">Transmembrane helix</keyword>
<comment type="caution">
    <text evidence="3">The sequence shown here is derived from an EMBL/GenBank/DDBJ whole genome shotgun (WGS) entry which is preliminary data.</text>
</comment>
<reference evidence="3" key="1">
    <citation type="journal article" date="2014" name="Int. J. Syst. Evol. Microbiol.">
        <title>Complete genome sequence of Corynebacterium casei LMG S-19264T (=DSM 44701T), isolated from a smear-ripened cheese.</title>
        <authorList>
            <consortium name="US DOE Joint Genome Institute (JGI-PGF)"/>
            <person name="Walter F."/>
            <person name="Albersmeier A."/>
            <person name="Kalinowski J."/>
            <person name="Ruckert C."/>
        </authorList>
    </citation>
    <scope>NUCLEOTIDE SEQUENCE</scope>
    <source>
        <strain evidence="3">CGMCC 4.7312</strain>
    </source>
</reference>
<dbReference type="AlphaFoldDB" id="A0A917WTG1"/>
<feature type="transmembrane region" description="Helical" evidence="2">
    <location>
        <begin position="25"/>
        <end position="44"/>
    </location>
</feature>
<accession>A0A917WTG1</accession>
<evidence type="ECO:0000313" key="4">
    <source>
        <dbReference type="Proteomes" id="UP000608890"/>
    </source>
</evidence>
<organism evidence="3 4">
    <name type="scientific">Micromonospora sonchi</name>
    <dbReference type="NCBI Taxonomy" id="1763543"/>
    <lineage>
        <taxon>Bacteria</taxon>
        <taxon>Bacillati</taxon>
        <taxon>Actinomycetota</taxon>
        <taxon>Actinomycetes</taxon>
        <taxon>Micromonosporales</taxon>
        <taxon>Micromonosporaceae</taxon>
        <taxon>Micromonospora</taxon>
    </lineage>
</organism>
<proteinExistence type="predicted"/>
<dbReference type="EMBL" id="BMNB01000003">
    <property type="protein sequence ID" value="GGM26592.1"/>
    <property type="molecule type" value="Genomic_DNA"/>
</dbReference>
<keyword evidence="2" id="KW-0472">Membrane</keyword>
<protein>
    <submittedName>
        <fullName evidence="3">Uncharacterized protein</fullName>
    </submittedName>
</protein>
<name>A0A917WTG1_9ACTN</name>
<dbReference type="Proteomes" id="UP000608890">
    <property type="component" value="Unassembled WGS sequence"/>
</dbReference>
<keyword evidence="4" id="KW-1185">Reference proteome</keyword>
<dbReference type="RefSeq" id="WP_189040972.1">
    <property type="nucleotide sequence ID" value="NZ_BMNB01000003.1"/>
</dbReference>
<evidence type="ECO:0000313" key="3">
    <source>
        <dbReference type="EMBL" id="GGM26592.1"/>
    </source>
</evidence>